<dbReference type="AlphaFoldDB" id="A0AAE8JN57"/>
<evidence type="ECO:0000313" key="2">
    <source>
        <dbReference type="Proteomes" id="UP000285972"/>
    </source>
</evidence>
<dbReference type="GeneID" id="70906147"/>
<dbReference type="Proteomes" id="UP000285972">
    <property type="component" value="Unassembled WGS sequence"/>
</dbReference>
<reference evidence="1 2" key="1">
    <citation type="submission" date="2016-09" db="EMBL/GenBank/DDBJ databases">
        <authorList>
            <person name="Doonan J."/>
            <person name="Pachebat J.A."/>
            <person name="Golyshin P.N."/>
            <person name="Denman S."/>
            <person name="Mcdonald J.E."/>
        </authorList>
    </citation>
    <scope>NUCLEOTIDE SEQUENCE [LARGE SCALE GENOMIC DNA]</scope>
    <source>
        <strain evidence="1 2">FRB141</strain>
    </source>
</reference>
<dbReference type="KEGG" id="bgj:AWC36_05050"/>
<dbReference type="RefSeq" id="WP_095833800.1">
    <property type="nucleotide sequence ID" value="NZ_CP014137.1"/>
</dbReference>
<comment type="caution">
    <text evidence="1">The sequence shown here is derived from an EMBL/GenBank/DDBJ whole genome shotgun (WGS) entry which is preliminary data.</text>
</comment>
<dbReference type="EMBL" id="MJLX01000020">
    <property type="protein sequence ID" value="RLM25229.1"/>
    <property type="molecule type" value="Genomic_DNA"/>
</dbReference>
<evidence type="ECO:0000313" key="1">
    <source>
        <dbReference type="EMBL" id="RLM25229.1"/>
    </source>
</evidence>
<sequence>MSDWTDDLICAHIDCDADKNIFDVLAYCETQELLDGWKLEHSPSNHIQWWLKKDNVEVGLIQNRNNIAMTANVLPIDYNEDAEKSNVIIRKLHDIFNKTNGILNSNL</sequence>
<organism evidence="1 2">
    <name type="scientific">Brenneria goodwinii</name>
    <dbReference type="NCBI Taxonomy" id="1109412"/>
    <lineage>
        <taxon>Bacteria</taxon>
        <taxon>Pseudomonadati</taxon>
        <taxon>Pseudomonadota</taxon>
        <taxon>Gammaproteobacteria</taxon>
        <taxon>Enterobacterales</taxon>
        <taxon>Pectobacteriaceae</taxon>
        <taxon>Brenneria</taxon>
    </lineage>
</organism>
<proteinExistence type="predicted"/>
<gene>
    <name evidence="1" type="ORF">BIY26_09430</name>
</gene>
<accession>A0AAE8JN57</accession>
<protein>
    <submittedName>
        <fullName evidence="1">Uncharacterized protein</fullName>
    </submittedName>
</protein>
<name>A0AAE8JN57_9GAMM</name>